<dbReference type="EnsemblPlants" id="OGLUM09G05170.1">
    <property type="protein sequence ID" value="OGLUM09G05170.1"/>
    <property type="gene ID" value="OGLUM09G05170"/>
</dbReference>
<organism evidence="2">
    <name type="scientific">Oryza glumipatula</name>
    <dbReference type="NCBI Taxonomy" id="40148"/>
    <lineage>
        <taxon>Eukaryota</taxon>
        <taxon>Viridiplantae</taxon>
        <taxon>Streptophyta</taxon>
        <taxon>Embryophyta</taxon>
        <taxon>Tracheophyta</taxon>
        <taxon>Spermatophyta</taxon>
        <taxon>Magnoliopsida</taxon>
        <taxon>Liliopsida</taxon>
        <taxon>Poales</taxon>
        <taxon>Poaceae</taxon>
        <taxon>BOP clade</taxon>
        <taxon>Oryzoideae</taxon>
        <taxon>Oryzeae</taxon>
        <taxon>Oryzinae</taxon>
        <taxon>Oryza</taxon>
    </lineage>
</organism>
<feature type="compositionally biased region" description="Gly residues" evidence="1">
    <location>
        <begin position="68"/>
        <end position="87"/>
    </location>
</feature>
<accession>A0A0E0B106</accession>
<evidence type="ECO:0000256" key="1">
    <source>
        <dbReference type="SAM" id="MobiDB-lite"/>
    </source>
</evidence>
<keyword evidence="3" id="KW-1185">Reference proteome</keyword>
<evidence type="ECO:0000313" key="3">
    <source>
        <dbReference type="Proteomes" id="UP000026961"/>
    </source>
</evidence>
<evidence type="ECO:0000313" key="2">
    <source>
        <dbReference type="EnsemblPlants" id="OGLUM09G05170.1"/>
    </source>
</evidence>
<reference evidence="2" key="1">
    <citation type="submission" date="2015-04" db="UniProtKB">
        <authorList>
            <consortium name="EnsemblPlants"/>
        </authorList>
    </citation>
    <scope>IDENTIFICATION</scope>
</reference>
<dbReference type="HOGENOM" id="CLU_171384_0_0_1"/>
<proteinExistence type="predicted"/>
<reference evidence="2" key="2">
    <citation type="submission" date="2018-05" db="EMBL/GenBank/DDBJ databases">
        <title>OgluRS3 (Oryza glumaepatula Reference Sequence Version 3).</title>
        <authorList>
            <person name="Zhang J."/>
            <person name="Kudrna D."/>
            <person name="Lee S."/>
            <person name="Talag J."/>
            <person name="Welchert J."/>
            <person name="Wing R.A."/>
        </authorList>
    </citation>
    <scope>NUCLEOTIDE SEQUENCE [LARGE SCALE GENOMIC DNA]</scope>
</reference>
<feature type="region of interest" description="Disordered" evidence="1">
    <location>
        <begin position="1"/>
        <end position="87"/>
    </location>
</feature>
<dbReference type="AlphaFoldDB" id="A0A0E0B106"/>
<name>A0A0E0B106_9ORYZ</name>
<dbReference type="Proteomes" id="UP000026961">
    <property type="component" value="Chromosome 9"/>
</dbReference>
<sequence length="87" mass="9228">MEVSRSRPDPNSPLCREAADSPLRLGDAEREREEPDPEPPCRHYTGEMLRGKGMRKATTIRPRRLAEAGGGEADAAGGGGGGEEVGV</sequence>
<feature type="compositionally biased region" description="Basic and acidic residues" evidence="1">
    <location>
        <begin position="26"/>
        <end position="45"/>
    </location>
</feature>
<protein>
    <submittedName>
        <fullName evidence="2">Uncharacterized protein</fullName>
    </submittedName>
</protein>
<dbReference type="Gramene" id="OGLUM09G05170.1">
    <property type="protein sequence ID" value="OGLUM09G05170.1"/>
    <property type="gene ID" value="OGLUM09G05170"/>
</dbReference>